<keyword evidence="4" id="KW-0788">Thiol protease</keyword>
<dbReference type="InterPro" id="IPR038765">
    <property type="entry name" value="Papain-like_cys_pep_sf"/>
</dbReference>
<feature type="signal peptide" evidence="5">
    <location>
        <begin position="1"/>
        <end position="33"/>
    </location>
</feature>
<feature type="chain" id="PRO_5020683285" evidence="5">
    <location>
        <begin position="34"/>
        <end position="487"/>
    </location>
</feature>
<feature type="domain" description="NlpC/P60" evidence="6">
    <location>
        <begin position="333"/>
        <end position="466"/>
    </location>
</feature>
<reference evidence="7 8" key="1">
    <citation type="submission" date="2018-12" db="EMBL/GenBank/DDBJ databases">
        <title>Complete genome of Litorilituus sediminis.</title>
        <authorList>
            <person name="Liu A."/>
            <person name="Rong J."/>
        </authorList>
    </citation>
    <scope>NUCLEOTIDE SEQUENCE [LARGE SCALE GENOMIC DNA]</scope>
    <source>
        <strain evidence="7 8">JCM 17549</strain>
    </source>
</reference>
<evidence type="ECO:0000256" key="5">
    <source>
        <dbReference type="SAM" id="SignalP"/>
    </source>
</evidence>
<dbReference type="PANTHER" id="PTHR47053">
    <property type="entry name" value="MUREIN DD-ENDOPEPTIDASE MEPH-RELATED"/>
    <property type="match status" value="1"/>
</dbReference>
<organism evidence="7 8">
    <name type="scientific">Litorilituus sediminis</name>
    <dbReference type="NCBI Taxonomy" id="718192"/>
    <lineage>
        <taxon>Bacteria</taxon>
        <taxon>Pseudomonadati</taxon>
        <taxon>Pseudomonadota</taxon>
        <taxon>Gammaproteobacteria</taxon>
        <taxon>Alteromonadales</taxon>
        <taxon>Colwelliaceae</taxon>
        <taxon>Litorilituus</taxon>
    </lineage>
</organism>
<dbReference type="RefSeq" id="WP_130603891.1">
    <property type="nucleotide sequence ID" value="NZ_CP034759.1"/>
</dbReference>
<sequence>MSNPSFFIRKSYRLIALCLVLSALVSIIKPAYAVSVNQQDSSSSLVTDVIDTKAKHLLAKTWLDKLAQPEKLLMNEQEIANFNQSLVVNNAYIHDPLALADVLPKQALLTKINKISSVPTSPRYFANGKPVNDKDFSIWRENANIVAVASSNRVQFALVVKRSRLRTFPTNQRVFRLSELGQIDQDLDLFQESGIFPGQAVAVLHQSKDKRWYLVQAFNYLAWLPAADIAIGSREQVAEFVKAKRFITVTGSKVFTNEIPSYYPAAKQLSNIQLDMGVTLPLAERHEYKNALYGQNPFTSYVVKYPSKDEQGKLVVRLLAISKAQDITVGTMAMTPANIIQQAFQFLGERYGWGHDFNGRDCTGFIGEVFKSFGILMPRNSGQQAKSDYGNNIRFDDNATKAEKLAALNNLKVGDLIYIPGHVMMYLGQDKGQPYVIHDVKDMKYQTVQGENYFGTLNGVSVTPLLPMIDYVENITVIKTITGQINE</sequence>
<dbReference type="Pfam" id="PF12913">
    <property type="entry name" value="SH3_6"/>
    <property type="match status" value="1"/>
</dbReference>
<evidence type="ECO:0000256" key="2">
    <source>
        <dbReference type="ARBA" id="ARBA00022670"/>
    </source>
</evidence>
<dbReference type="InterPro" id="IPR027017">
    <property type="entry name" value="P60_peptidase_YkfC"/>
</dbReference>
<dbReference type="PIRSF" id="PIRSF019015">
    <property type="entry name" value="P60_peptidase_YkfC"/>
    <property type="match status" value="1"/>
</dbReference>
<dbReference type="PANTHER" id="PTHR47053:SF1">
    <property type="entry name" value="MUREIN DD-ENDOPEPTIDASE MEPH-RELATED"/>
    <property type="match status" value="1"/>
</dbReference>
<keyword evidence="8" id="KW-1185">Reference proteome</keyword>
<evidence type="ECO:0000313" key="7">
    <source>
        <dbReference type="EMBL" id="QBG37224.1"/>
    </source>
</evidence>
<protein>
    <submittedName>
        <fullName evidence="7">Glycoside hydrolase</fullName>
    </submittedName>
</protein>
<dbReference type="Pfam" id="PF00877">
    <property type="entry name" value="NLPC_P60"/>
    <property type="match status" value="1"/>
</dbReference>
<dbReference type="EMBL" id="CP034759">
    <property type="protein sequence ID" value="QBG37224.1"/>
    <property type="molecule type" value="Genomic_DNA"/>
</dbReference>
<dbReference type="Proteomes" id="UP000290244">
    <property type="component" value="Chromosome"/>
</dbReference>
<dbReference type="GO" id="GO:0006508">
    <property type="term" value="P:proteolysis"/>
    <property type="evidence" value="ECO:0007669"/>
    <property type="project" value="UniProtKB-KW"/>
</dbReference>
<keyword evidence="2" id="KW-0645">Protease</keyword>
<evidence type="ECO:0000256" key="1">
    <source>
        <dbReference type="ARBA" id="ARBA00007074"/>
    </source>
</evidence>
<name>A0A4P6P6U7_9GAMM</name>
<comment type="similarity">
    <text evidence="1">Belongs to the peptidase C40 family.</text>
</comment>
<evidence type="ECO:0000256" key="4">
    <source>
        <dbReference type="ARBA" id="ARBA00022807"/>
    </source>
</evidence>
<dbReference type="KEGG" id="lsd:EMK97_16535"/>
<dbReference type="OrthoDB" id="9808890at2"/>
<accession>A0A4P6P6U7</accession>
<evidence type="ECO:0000256" key="3">
    <source>
        <dbReference type="ARBA" id="ARBA00022801"/>
    </source>
</evidence>
<dbReference type="InterPro" id="IPR051202">
    <property type="entry name" value="Peptidase_C40"/>
</dbReference>
<dbReference type="GO" id="GO:0008234">
    <property type="term" value="F:cysteine-type peptidase activity"/>
    <property type="evidence" value="ECO:0007669"/>
    <property type="project" value="UniProtKB-KW"/>
</dbReference>
<evidence type="ECO:0000259" key="6">
    <source>
        <dbReference type="PROSITE" id="PS51935"/>
    </source>
</evidence>
<keyword evidence="5" id="KW-0732">Signal</keyword>
<dbReference type="InterPro" id="IPR000064">
    <property type="entry name" value="NLP_P60_dom"/>
</dbReference>
<dbReference type="SUPFAM" id="SSF54001">
    <property type="entry name" value="Cysteine proteinases"/>
    <property type="match status" value="1"/>
</dbReference>
<proteinExistence type="inferred from homology"/>
<dbReference type="AlphaFoldDB" id="A0A4P6P6U7"/>
<dbReference type="Gene3D" id="3.90.1720.10">
    <property type="entry name" value="endopeptidase domain like (from Nostoc punctiforme)"/>
    <property type="match status" value="1"/>
</dbReference>
<evidence type="ECO:0000313" key="8">
    <source>
        <dbReference type="Proteomes" id="UP000290244"/>
    </source>
</evidence>
<keyword evidence="3 7" id="KW-0378">Hydrolase</keyword>
<gene>
    <name evidence="7" type="ORF">EMK97_16535</name>
</gene>
<dbReference type="PROSITE" id="PS51935">
    <property type="entry name" value="NLPC_P60"/>
    <property type="match status" value="1"/>
</dbReference>
<dbReference type="InterPro" id="IPR039439">
    <property type="entry name" value="SH3b1_dom"/>
</dbReference>